<accession>A0ACB6RZJ4</accession>
<keyword evidence="1" id="KW-0489">Methyltransferase</keyword>
<keyword evidence="2" id="KW-1185">Reference proteome</keyword>
<evidence type="ECO:0000313" key="1">
    <source>
        <dbReference type="EMBL" id="KAF2627198.1"/>
    </source>
</evidence>
<protein>
    <submittedName>
        <fullName evidence="1">S-adenosyl-L-methionine-dependent methyltransferase</fullName>
    </submittedName>
</protein>
<sequence>MGDSSTPKPTEGYFDNKARAAAYEASTGGCTRDLARHILTLCPSITSGSVIHDNACGTGIVAQEIVARNVLTKGGPDADYALTIHCTDKSEAMVSLTQSGYQGCESANSMLASFLNVRVHFTVTPSESLSFPDGTFSHSFTNCGILHFDNGLTGAREILRTLKPGGTAVVTSWKELKPFEVVREAQRACGHEEPLFRPPVDEKWFKAETLESVLRDAGFETVEIGEKTVHVAGKDVGELCGHLMALLSRYSQKWSGEEETTFRKQLEIEVEKAVVPIKRPSAEEGVEELVGIPMVALVGVARK</sequence>
<organism evidence="1 2">
    <name type="scientific">Macroventuria anomochaeta</name>
    <dbReference type="NCBI Taxonomy" id="301207"/>
    <lineage>
        <taxon>Eukaryota</taxon>
        <taxon>Fungi</taxon>
        <taxon>Dikarya</taxon>
        <taxon>Ascomycota</taxon>
        <taxon>Pezizomycotina</taxon>
        <taxon>Dothideomycetes</taxon>
        <taxon>Pleosporomycetidae</taxon>
        <taxon>Pleosporales</taxon>
        <taxon>Pleosporineae</taxon>
        <taxon>Didymellaceae</taxon>
        <taxon>Macroventuria</taxon>
    </lineage>
</organism>
<reference evidence="1" key="1">
    <citation type="journal article" date="2020" name="Stud. Mycol.">
        <title>101 Dothideomycetes genomes: a test case for predicting lifestyles and emergence of pathogens.</title>
        <authorList>
            <person name="Haridas S."/>
            <person name="Albert R."/>
            <person name="Binder M."/>
            <person name="Bloem J."/>
            <person name="Labutti K."/>
            <person name="Salamov A."/>
            <person name="Andreopoulos B."/>
            <person name="Baker S."/>
            <person name="Barry K."/>
            <person name="Bills G."/>
            <person name="Bluhm B."/>
            <person name="Cannon C."/>
            <person name="Castanera R."/>
            <person name="Culley D."/>
            <person name="Daum C."/>
            <person name="Ezra D."/>
            <person name="Gonzalez J."/>
            <person name="Henrissat B."/>
            <person name="Kuo A."/>
            <person name="Liang C."/>
            <person name="Lipzen A."/>
            <person name="Lutzoni F."/>
            <person name="Magnuson J."/>
            <person name="Mondo S."/>
            <person name="Nolan M."/>
            <person name="Ohm R."/>
            <person name="Pangilinan J."/>
            <person name="Park H.-J."/>
            <person name="Ramirez L."/>
            <person name="Alfaro M."/>
            <person name="Sun H."/>
            <person name="Tritt A."/>
            <person name="Yoshinaga Y."/>
            <person name="Zwiers L.-H."/>
            <person name="Turgeon B."/>
            <person name="Goodwin S."/>
            <person name="Spatafora J."/>
            <person name="Crous P."/>
            <person name="Grigoriev I."/>
        </authorList>
    </citation>
    <scope>NUCLEOTIDE SEQUENCE</scope>
    <source>
        <strain evidence="1">CBS 525.71</strain>
    </source>
</reference>
<evidence type="ECO:0000313" key="2">
    <source>
        <dbReference type="Proteomes" id="UP000799754"/>
    </source>
</evidence>
<gene>
    <name evidence="1" type="ORF">BU25DRAFT_70794</name>
</gene>
<dbReference type="EMBL" id="MU006718">
    <property type="protein sequence ID" value="KAF2627198.1"/>
    <property type="molecule type" value="Genomic_DNA"/>
</dbReference>
<name>A0ACB6RZJ4_9PLEO</name>
<dbReference type="Proteomes" id="UP000799754">
    <property type="component" value="Unassembled WGS sequence"/>
</dbReference>
<keyword evidence="1" id="KW-0808">Transferase</keyword>
<comment type="caution">
    <text evidence="1">The sequence shown here is derived from an EMBL/GenBank/DDBJ whole genome shotgun (WGS) entry which is preliminary data.</text>
</comment>
<proteinExistence type="predicted"/>